<sequence>MSTAWNLKELRTYIHSQRNADRLTLELIDSVNRNNSIFEYHMVTARDALKGILNYEEPQGVDNLMLILGCSDRREKFHCANVVSEANLISCIHTARSLLENFAQLVNRISLESSIDVADCTPQKVAAKLPNGELKTKFEELLSSHWFKYTSAFTNTIKHRQLVQHQVAISFVDNVVGIKIGAFEYRDTRYQACWANEFLQGVIDLKNGTIGLGQSLNRTL</sequence>
<protein>
    <submittedName>
        <fullName evidence="1">Uncharacterized protein</fullName>
    </submittedName>
</protein>
<dbReference type="EMBL" id="JBEWZI010000003">
    <property type="protein sequence ID" value="MET7013473.1"/>
    <property type="molecule type" value="Genomic_DNA"/>
</dbReference>
<dbReference type="RefSeq" id="WP_354599933.1">
    <property type="nucleotide sequence ID" value="NZ_JBEWZI010000003.1"/>
</dbReference>
<evidence type="ECO:0000313" key="1">
    <source>
        <dbReference type="EMBL" id="MET7013473.1"/>
    </source>
</evidence>
<keyword evidence="2" id="KW-1185">Reference proteome</keyword>
<dbReference type="Proteomes" id="UP001549691">
    <property type="component" value="Unassembled WGS sequence"/>
</dbReference>
<proteinExistence type="predicted"/>
<name>A0ABV2TIV5_9RHOO</name>
<accession>A0ABV2TIV5</accession>
<comment type="caution">
    <text evidence="1">The sequence shown here is derived from an EMBL/GenBank/DDBJ whole genome shotgun (WGS) entry which is preliminary data.</text>
</comment>
<reference evidence="1 2" key="1">
    <citation type="submission" date="2024-07" db="EMBL/GenBank/DDBJ databases">
        <title>Uliginosibacterium flavum JJ3220;KACC:17644.</title>
        <authorList>
            <person name="Kim M.K."/>
        </authorList>
    </citation>
    <scope>NUCLEOTIDE SEQUENCE [LARGE SCALE GENOMIC DNA]</scope>
    <source>
        <strain evidence="1 2">KACC:17644</strain>
    </source>
</reference>
<organism evidence="1 2">
    <name type="scientific">Uliginosibacterium flavum</name>
    <dbReference type="NCBI Taxonomy" id="1396831"/>
    <lineage>
        <taxon>Bacteria</taxon>
        <taxon>Pseudomonadati</taxon>
        <taxon>Pseudomonadota</taxon>
        <taxon>Betaproteobacteria</taxon>
        <taxon>Rhodocyclales</taxon>
        <taxon>Zoogloeaceae</taxon>
        <taxon>Uliginosibacterium</taxon>
    </lineage>
</organism>
<evidence type="ECO:0000313" key="2">
    <source>
        <dbReference type="Proteomes" id="UP001549691"/>
    </source>
</evidence>
<gene>
    <name evidence="1" type="ORF">ABXR19_04680</name>
</gene>